<dbReference type="GO" id="GO:0006281">
    <property type="term" value="P:DNA repair"/>
    <property type="evidence" value="ECO:0007669"/>
    <property type="project" value="UniProtKB-KW"/>
</dbReference>
<feature type="region of interest" description="Disordered" evidence="2">
    <location>
        <begin position="1092"/>
        <end position="1112"/>
    </location>
</feature>
<dbReference type="EMBL" id="GEZM01089023">
    <property type="protein sequence ID" value="JAV57766.1"/>
    <property type="molecule type" value="Transcribed_RNA"/>
</dbReference>
<protein>
    <recommendedName>
        <fullName evidence="1">ATP-dependent DNA helicase</fullName>
        <ecNumber evidence="1">5.6.2.3</ecNumber>
    </recommendedName>
</protein>
<evidence type="ECO:0000256" key="1">
    <source>
        <dbReference type="RuleBase" id="RU363044"/>
    </source>
</evidence>
<evidence type="ECO:0000256" key="2">
    <source>
        <dbReference type="SAM" id="MobiDB-lite"/>
    </source>
</evidence>
<evidence type="ECO:0000313" key="6">
    <source>
        <dbReference type="EMBL" id="JAV57766.1"/>
    </source>
</evidence>
<feature type="domain" description="DUF6570" evidence="5">
    <location>
        <begin position="233"/>
        <end position="365"/>
    </location>
</feature>
<keyword evidence="1" id="KW-0234">DNA repair</keyword>
<evidence type="ECO:0000259" key="4">
    <source>
        <dbReference type="Pfam" id="PF14214"/>
    </source>
</evidence>
<dbReference type="Gene3D" id="3.40.50.300">
    <property type="entry name" value="P-loop containing nucleotide triphosphate hydrolases"/>
    <property type="match status" value="2"/>
</dbReference>
<keyword evidence="1" id="KW-0227">DNA damage</keyword>
<dbReference type="GO" id="GO:0005524">
    <property type="term" value="F:ATP binding"/>
    <property type="evidence" value="ECO:0007669"/>
    <property type="project" value="UniProtKB-KW"/>
</dbReference>
<keyword evidence="1" id="KW-0547">Nucleotide-binding</keyword>
<feature type="compositionally biased region" description="Basic and acidic residues" evidence="2">
    <location>
        <begin position="1098"/>
        <end position="1112"/>
    </location>
</feature>
<dbReference type="EC" id="5.6.2.3" evidence="1"/>
<feature type="domain" description="Helitron helicase-like" evidence="4">
    <location>
        <begin position="495"/>
        <end position="686"/>
    </location>
</feature>
<feature type="domain" description="DNA helicase Pif1-like DEAD-box helicase" evidence="3">
    <location>
        <begin position="1153"/>
        <end position="1375"/>
    </location>
</feature>
<dbReference type="InterPro" id="IPR025476">
    <property type="entry name" value="Helitron_helicase-like"/>
</dbReference>
<dbReference type="SUPFAM" id="SSF52540">
    <property type="entry name" value="P-loop containing nucleoside triphosphate hydrolases"/>
    <property type="match status" value="2"/>
</dbReference>
<comment type="similarity">
    <text evidence="1">Belongs to the helicase family.</text>
</comment>
<feature type="compositionally biased region" description="Polar residues" evidence="2">
    <location>
        <begin position="155"/>
        <end position="164"/>
    </location>
</feature>
<keyword evidence="1" id="KW-0378">Hydrolase</keyword>
<dbReference type="InterPro" id="IPR010285">
    <property type="entry name" value="DNA_helicase_pif1-like_DEAD"/>
</dbReference>
<name>A0A1Y1KEC3_PHOPY</name>
<feature type="compositionally biased region" description="Pro residues" evidence="2">
    <location>
        <begin position="165"/>
        <end position="177"/>
    </location>
</feature>
<keyword evidence="1" id="KW-0347">Helicase</keyword>
<accession>A0A1Y1KEC3</accession>
<keyword evidence="1" id="KW-0233">DNA recombination</keyword>
<feature type="region of interest" description="Disordered" evidence="2">
    <location>
        <begin position="383"/>
        <end position="418"/>
    </location>
</feature>
<dbReference type="PANTHER" id="PTHR47642">
    <property type="entry name" value="ATP-DEPENDENT DNA HELICASE"/>
    <property type="match status" value="1"/>
</dbReference>
<dbReference type="Pfam" id="PF14214">
    <property type="entry name" value="Helitron_like_N"/>
    <property type="match status" value="1"/>
</dbReference>
<dbReference type="InterPro" id="IPR046700">
    <property type="entry name" value="DUF6570"/>
</dbReference>
<feature type="compositionally biased region" description="Basic and acidic residues" evidence="2">
    <location>
        <begin position="119"/>
        <end position="136"/>
    </location>
</feature>
<feature type="region of interest" description="Disordered" evidence="2">
    <location>
        <begin position="84"/>
        <end position="182"/>
    </location>
</feature>
<reference evidence="6" key="1">
    <citation type="journal article" date="2016" name="Sci. Rep.">
        <title>Molecular characterization of firefly nuptial gifts: a multi-omics approach sheds light on postcopulatory sexual selection.</title>
        <authorList>
            <person name="Al-Wathiqui N."/>
            <person name="Fallon T.R."/>
            <person name="South A."/>
            <person name="Weng J.K."/>
            <person name="Lewis S.M."/>
        </authorList>
    </citation>
    <scope>NUCLEOTIDE SEQUENCE</scope>
</reference>
<dbReference type="PANTHER" id="PTHR47642:SF6">
    <property type="entry name" value="ATP-DEPENDENT DNA HELICASE"/>
    <property type="match status" value="1"/>
</dbReference>
<dbReference type="GO" id="GO:0000723">
    <property type="term" value="P:telomere maintenance"/>
    <property type="evidence" value="ECO:0007669"/>
    <property type="project" value="InterPro"/>
</dbReference>
<proteinExistence type="inferred from homology"/>
<dbReference type="InterPro" id="IPR027417">
    <property type="entry name" value="P-loop_NTPase"/>
</dbReference>
<organism evidence="6">
    <name type="scientific">Photinus pyralis</name>
    <name type="common">Common eastern firefly</name>
    <name type="synonym">Lampyris pyralis</name>
    <dbReference type="NCBI Taxonomy" id="7054"/>
    <lineage>
        <taxon>Eukaryota</taxon>
        <taxon>Metazoa</taxon>
        <taxon>Ecdysozoa</taxon>
        <taxon>Arthropoda</taxon>
        <taxon>Hexapoda</taxon>
        <taxon>Insecta</taxon>
        <taxon>Pterygota</taxon>
        <taxon>Neoptera</taxon>
        <taxon>Endopterygota</taxon>
        <taxon>Coleoptera</taxon>
        <taxon>Polyphaga</taxon>
        <taxon>Elateriformia</taxon>
        <taxon>Elateroidea</taxon>
        <taxon>Lampyridae</taxon>
        <taxon>Lampyrinae</taxon>
        <taxon>Photinus</taxon>
    </lineage>
</organism>
<dbReference type="CDD" id="cd18809">
    <property type="entry name" value="SF1_C_RecD"/>
    <property type="match status" value="1"/>
</dbReference>
<dbReference type="GO" id="GO:0043139">
    <property type="term" value="F:5'-3' DNA helicase activity"/>
    <property type="evidence" value="ECO:0007669"/>
    <property type="project" value="UniProtKB-EC"/>
</dbReference>
<keyword evidence="1" id="KW-0067">ATP-binding</keyword>
<dbReference type="Pfam" id="PF20209">
    <property type="entry name" value="DUF6570"/>
    <property type="match status" value="1"/>
</dbReference>
<feature type="compositionally biased region" description="Basic and acidic residues" evidence="2">
    <location>
        <begin position="390"/>
        <end position="410"/>
    </location>
</feature>
<evidence type="ECO:0000259" key="3">
    <source>
        <dbReference type="Pfam" id="PF05970"/>
    </source>
</evidence>
<comment type="catalytic activity">
    <reaction evidence="1">
        <text>ATP + H2O = ADP + phosphate + H(+)</text>
        <dbReference type="Rhea" id="RHEA:13065"/>
        <dbReference type="ChEBI" id="CHEBI:15377"/>
        <dbReference type="ChEBI" id="CHEBI:15378"/>
        <dbReference type="ChEBI" id="CHEBI:30616"/>
        <dbReference type="ChEBI" id="CHEBI:43474"/>
        <dbReference type="ChEBI" id="CHEBI:456216"/>
        <dbReference type="EC" id="5.6.2.3"/>
    </reaction>
</comment>
<dbReference type="Pfam" id="PF05970">
    <property type="entry name" value="PIF1"/>
    <property type="match status" value="1"/>
</dbReference>
<dbReference type="InterPro" id="IPR051055">
    <property type="entry name" value="PIF1_helicase"/>
</dbReference>
<sequence>MAASSPLPSLQGSTIVVRPYIDSQPTKCCTRCRKDFPETSVYFKAFKKGGFAAMCIDCTARNSAAKRAKEQRARWDVSAETNLNGRKRRALGGADPNVQRKAPRLAPDGPVRWDMASQHTKDQMRAAAARERENRYRRNNNLPPIPSRSPEADPSTVSSILFPSQTPPPPTPPPAPTKAPISDTDWSNINTFHEYLSNQEMETCGRCKERWFHMGLSNGVCGACLRRDRNLPGRAPFLFSRDNNMDPGVVPECLRALTQMEEMVIAKAHCHMIVKRVRGHQYHYTGHAVCFWQSNVTFIDALPSRPEHVDIVLLRPHGARMDEERYKRQFKNDFRVRRGYVEKALHWLKRYHPDYRDITISQPNLLALPVDGDVSDHVLNIEESEEMEDREPGRQGDSRACGEENERGIDTDVPGPSQETVVPNLDIRQTEAELLEEAFNKRRLPIAQAPEIRQTPIDELGRKHRLFAMCFPTLFPYGAADWHQGRMRNVSLADWAEHFLKFHDGRFGAHPRFRFLVFNMLMRKKAQEASGFWVKKRPDLLGLSLDELKELLGEESTLLKSIVRSGAALTGTRPYWRQKENALKAIARYFGTTGTVFCTWSCADHQWDDLHRHLPRYVQWRDGTDEDRRKIAWENVQRFPHIIAAWLDIRFKAFLKYVMTSFLGLDDYWFRYEWQARGTGHIHCIIWMRDSPAMGARTPEQREAFAQYWNKKVTAVNPNSTRLPDARNPASLPFIHICNTDEQVAVFMNRFQMHARCAPGRCLRKNKTTNVVECRFFFPRELQERALVTKSINKKSWMFGVERNVERLAQCSPAMALGWLANTDLQPAVTYKGLILYVAKYVSKPEIRSASYQELQEQILPYVSDRRPIASFAARLLNKLIGERDWSAQEISHILLKIPQQKSTRLCMVLDCRPDHAQDRHIQFDVGEAGEDMAVKEGLSAYKRYKMRVEHASGGEHLRDVTLIDWLQHYDANKFQRLSKGKPRTVTFFPRYKSNPTDDEYEDYCRVKMMLSHPFEKVEDVLEVDGFQAETFQEAYELCCDNHNHGDDLYDELDVDDDDTEFDADEEFEDVNPSQPTPPASLADFETYGLAHPGNDLTRVEDGDNLGERDSDRQYDWSRHVGKYNINPLFWDVTKRAFPAEQILPSLNGVDLLNREQRTVYSLIVDHYTDFLAGRNPPQLRVNLDGVAGTGKTYMLLQASKKLEDMASIAGVRDPVLRAAPTGIAAHNFHGRTLHSLFKVPVKIPPQGLSQKLSRSNLCSLQAVFKHCKYLIIDEKSMIGIKFLGLLDRRLREIFPARQDEMYAGINIFVCGDFHQLPPIGATVMYSNLPNARNADFLAGQQAYRALDTTVRLTQLMRQDGDDNETLQFRRALEELRVHQVSQQSWQLLSTRVQNDLTPNEVESFKDVLRLYFRREEVRVHNHQRLRDCKQPILKIKSTHTGQGAESANDDEADGLDPHLCICLGARVMLTQNIWVENGLVNGSMGTVRDIVWREGLHPTKYMPTAIMVQVDDYDGPKFPGTDYIPIFPVTRRFEYKKRDCSRTNFPLRPAYAITVHKAQGLTLKQVVLNLERKDHAPGLSYVAISRVKKLSSIMFETPFDLSRFTTKVSSNMKDRERDWDLRTLQCL</sequence>
<evidence type="ECO:0000259" key="5">
    <source>
        <dbReference type="Pfam" id="PF20209"/>
    </source>
</evidence>
<dbReference type="GO" id="GO:0016887">
    <property type="term" value="F:ATP hydrolysis activity"/>
    <property type="evidence" value="ECO:0007669"/>
    <property type="project" value="RHEA"/>
</dbReference>
<comment type="cofactor">
    <cofactor evidence="1">
        <name>Mg(2+)</name>
        <dbReference type="ChEBI" id="CHEBI:18420"/>
    </cofactor>
</comment>
<dbReference type="GO" id="GO:0006310">
    <property type="term" value="P:DNA recombination"/>
    <property type="evidence" value="ECO:0007669"/>
    <property type="project" value="UniProtKB-KW"/>
</dbReference>